<reference evidence="1 2" key="1">
    <citation type="submission" date="2017-11" db="EMBL/GenBank/DDBJ databases">
        <title>De novo assembly and phasing of dikaryotic genomes from two isolates of Puccinia coronata f. sp. avenae, the causal agent of oat crown rust.</title>
        <authorList>
            <person name="Miller M.E."/>
            <person name="Zhang Y."/>
            <person name="Omidvar V."/>
            <person name="Sperschneider J."/>
            <person name="Schwessinger B."/>
            <person name="Raley C."/>
            <person name="Palmer J.M."/>
            <person name="Garnica D."/>
            <person name="Upadhyaya N."/>
            <person name="Rathjen J."/>
            <person name="Taylor J.M."/>
            <person name="Park R.F."/>
            <person name="Dodds P.N."/>
            <person name="Hirsch C.D."/>
            <person name="Kianian S.F."/>
            <person name="Figueroa M."/>
        </authorList>
    </citation>
    <scope>NUCLEOTIDE SEQUENCE [LARGE SCALE GENOMIC DNA]</scope>
    <source>
        <strain evidence="1">12SD80</strain>
    </source>
</reference>
<organism evidence="1 2">
    <name type="scientific">Puccinia coronata f. sp. avenae</name>
    <dbReference type="NCBI Taxonomy" id="200324"/>
    <lineage>
        <taxon>Eukaryota</taxon>
        <taxon>Fungi</taxon>
        <taxon>Dikarya</taxon>
        <taxon>Basidiomycota</taxon>
        <taxon>Pucciniomycotina</taxon>
        <taxon>Pucciniomycetes</taxon>
        <taxon>Pucciniales</taxon>
        <taxon>Pucciniaceae</taxon>
        <taxon>Puccinia</taxon>
    </lineage>
</organism>
<gene>
    <name evidence="1" type="ORF">PCASD_24493</name>
</gene>
<dbReference type="Proteomes" id="UP000235392">
    <property type="component" value="Unassembled WGS sequence"/>
</dbReference>
<dbReference type="AlphaFoldDB" id="A0A2N5TQL1"/>
<comment type="caution">
    <text evidence="1">The sequence shown here is derived from an EMBL/GenBank/DDBJ whole genome shotgun (WGS) entry which is preliminary data.</text>
</comment>
<accession>A0A2N5TQL1</accession>
<proteinExistence type="predicted"/>
<protein>
    <submittedName>
        <fullName evidence="1">Uncharacterized protein</fullName>
    </submittedName>
</protein>
<sequence length="144" mass="16106">MIVCSRTFIYPVSPRSSLLTCWGLLKLHHAKKTRKPLPTVNILLSGSLRASWTWELWVHMLAGPLQAAAPTQPPAKGPYLQLVLQPPFPLPLLSHRSQHLSVAFHKCIELVKLKVRSGMLPNRKRVIGISRIPSLFPFFVTACG</sequence>
<evidence type="ECO:0000313" key="1">
    <source>
        <dbReference type="EMBL" id="PLW27787.1"/>
    </source>
</evidence>
<name>A0A2N5TQL1_9BASI</name>
<dbReference type="EMBL" id="PGCI01000391">
    <property type="protein sequence ID" value="PLW27787.1"/>
    <property type="molecule type" value="Genomic_DNA"/>
</dbReference>
<evidence type="ECO:0000313" key="2">
    <source>
        <dbReference type="Proteomes" id="UP000235392"/>
    </source>
</evidence>